<feature type="binding site" evidence="2">
    <location>
        <begin position="213"/>
        <end position="215"/>
    </location>
    <ligand>
        <name>substrate</name>
    </ligand>
</feature>
<keyword evidence="6" id="KW-1185">Reference proteome</keyword>
<feature type="binding site" evidence="2">
    <location>
        <begin position="36"/>
        <end position="39"/>
    </location>
    <ligand>
        <name>substrate</name>
    </ligand>
</feature>
<dbReference type="AlphaFoldDB" id="A0A2K2U730"/>
<organism evidence="5 6">
    <name type="scientific">Rubneribacter badeniensis</name>
    <dbReference type="NCBI Taxonomy" id="2070688"/>
    <lineage>
        <taxon>Bacteria</taxon>
        <taxon>Bacillati</taxon>
        <taxon>Actinomycetota</taxon>
        <taxon>Coriobacteriia</taxon>
        <taxon>Eggerthellales</taxon>
        <taxon>Eggerthellaceae</taxon>
        <taxon>Rubneribacter</taxon>
    </lineage>
</organism>
<keyword evidence="2" id="KW-0479">Metal-binding</keyword>
<feature type="binding site" evidence="2">
    <location>
        <position position="52"/>
    </location>
    <ligand>
        <name>substrate</name>
    </ligand>
</feature>
<feature type="active site" evidence="2">
    <location>
        <position position="35"/>
    </location>
</feature>
<dbReference type="GO" id="GO:0000287">
    <property type="term" value="F:magnesium ion binding"/>
    <property type="evidence" value="ECO:0007669"/>
    <property type="project" value="UniProtKB-UniRule"/>
</dbReference>
<dbReference type="CDD" id="cd00475">
    <property type="entry name" value="Cis_IPPS"/>
    <property type="match status" value="1"/>
</dbReference>
<dbReference type="PANTHER" id="PTHR10291:SF0">
    <property type="entry name" value="DEHYDRODOLICHYL DIPHOSPHATE SYNTHASE 2"/>
    <property type="match status" value="1"/>
</dbReference>
<dbReference type="FunFam" id="3.40.1180.10:FF:000001">
    <property type="entry name" value="(2E,6E)-farnesyl-diphosphate-specific ditrans,polycis-undecaprenyl-diphosphate synthase"/>
    <property type="match status" value="1"/>
</dbReference>
<feature type="binding site" evidence="2">
    <location>
        <position position="35"/>
    </location>
    <ligand>
        <name>Mg(2+)</name>
        <dbReference type="ChEBI" id="CHEBI:18420"/>
    </ligand>
</feature>
<gene>
    <name evidence="5" type="ORF">C2L80_03325</name>
    <name evidence="4" type="ORF">K8V16_01335</name>
</gene>
<dbReference type="Proteomes" id="UP000236488">
    <property type="component" value="Unassembled WGS sequence"/>
</dbReference>
<dbReference type="HAMAP" id="MF_01139">
    <property type="entry name" value="ISPT"/>
    <property type="match status" value="1"/>
</dbReference>
<dbReference type="EMBL" id="PPEL01000009">
    <property type="protein sequence ID" value="PNV66084.1"/>
    <property type="molecule type" value="Genomic_DNA"/>
</dbReference>
<accession>A0A2K2U730</accession>
<evidence type="ECO:0000313" key="6">
    <source>
        <dbReference type="Proteomes" id="UP000236488"/>
    </source>
</evidence>
<dbReference type="GO" id="GO:0016094">
    <property type="term" value="P:polyprenol biosynthetic process"/>
    <property type="evidence" value="ECO:0007669"/>
    <property type="project" value="TreeGrafter"/>
</dbReference>
<keyword evidence="2" id="KW-0460">Magnesium</keyword>
<evidence type="ECO:0000256" key="3">
    <source>
        <dbReference type="SAM" id="MobiDB-lite"/>
    </source>
</evidence>
<proteinExistence type="inferred from homology"/>
<evidence type="ECO:0000256" key="2">
    <source>
        <dbReference type="HAMAP-Rule" id="MF_01139"/>
    </source>
</evidence>
<feature type="binding site" evidence="2">
    <location>
        <position position="48"/>
    </location>
    <ligand>
        <name>substrate</name>
    </ligand>
</feature>
<dbReference type="NCBIfam" id="TIGR00055">
    <property type="entry name" value="uppS"/>
    <property type="match status" value="1"/>
</dbReference>
<dbReference type="EMBL" id="DYZL01000028">
    <property type="protein sequence ID" value="HJH42423.1"/>
    <property type="molecule type" value="Genomic_DNA"/>
</dbReference>
<comment type="similarity">
    <text evidence="2">Belongs to the UPP synthase family.</text>
</comment>
<feature type="binding site" evidence="2">
    <location>
        <position position="86"/>
    </location>
    <ligand>
        <name>substrate</name>
    </ligand>
</feature>
<evidence type="ECO:0000313" key="4">
    <source>
        <dbReference type="EMBL" id="HJH42423.1"/>
    </source>
</evidence>
<dbReference type="EC" id="2.5.1.-" evidence="2"/>
<comment type="subunit">
    <text evidence="2">Homodimer.</text>
</comment>
<comment type="function">
    <text evidence="2">Catalyzes the condensation of isopentenyl diphosphate (IPP) with allylic pyrophosphates generating different type of terpenoids.</text>
</comment>
<comment type="cofactor">
    <cofactor evidence="2">
        <name>Mg(2+)</name>
        <dbReference type="ChEBI" id="CHEBI:18420"/>
    </cofactor>
    <text evidence="2">Binds 2 magnesium ions per subunit.</text>
</comment>
<dbReference type="InterPro" id="IPR001441">
    <property type="entry name" value="UPP_synth-like"/>
</dbReference>
<dbReference type="PANTHER" id="PTHR10291">
    <property type="entry name" value="DEHYDRODOLICHYL DIPHOSPHATE SYNTHASE FAMILY MEMBER"/>
    <property type="match status" value="1"/>
</dbReference>
<feature type="binding site" evidence="2">
    <location>
        <begin position="80"/>
        <end position="82"/>
    </location>
    <ligand>
        <name>substrate</name>
    </ligand>
</feature>
<reference evidence="4" key="2">
    <citation type="journal article" date="2021" name="PeerJ">
        <title>Extensive microbial diversity within the chicken gut microbiome revealed by metagenomics and culture.</title>
        <authorList>
            <person name="Gilroy R."/>
            <person name="Ravi A."/>
            <person name="Getino M."/>
            <person name="Pursley I."/>
            <person name="Horton D.L."/>
            <person name="Alikhan N.F."/>
            <person name="Baker D."/>
            <person name="Gharbi K."/>
            <person name="Hall N."/>
            <person name="Watson M."/>
            <person name="Adriaenssens E.M."/>
            <person name="Foster-Nyarko E."/>
            <person name="Jarju S."/>
            <person name="Secka A."/>
            <person name="Antonio M."/>
            <person name="Oren A."/>
            <person name="Chaudhuri R.R."/>
            <person name="La Ragione R."/>
            <person name="Hildebrand F."/>
            <person name="Pallen M.J."/>
        </authorList>
    </citation>
    <scope>NUCLEOTIDE SEQUENCE</scope>
    <source>
        <strain evidence="4">USAMLcec12-2067</strain>
    </source>
</reference>
<dbReference type="RefSeq" id="WP_103262644.1">
    <property type="nucleotide sequence ID" value="NZ_PPEL01000009.1"/>
</dbReference>
<feature type="active site" description="Proton acceptor" evidence="2">
    <location>
        <position position="83"/>
    </location>
</feature>
<protein>
    <recommendedName>
        <fullName evidence="2">Isoprenyl transferase</fullName>
        <ecNumber evidence="2">2.5.1.-</ecNumber>
    </recommendedName>
</protein>
<feature type="binding site" evidence="2">
    <location>
        <position position="207"/>
    </location>
    <ligand>
        <name>substrate</name>
    </ligand>
</feature>
<dbReference type="Gene3D" id="3.40.1180.10">
    <property type="entry name" value="Decaprenyl diphosphate synthase-like"/>
    <property type="match status" value="1"/>
</dbReference>
<feature type="binding site" evidence="2">
    <location>
        <position position="40"/>
    </location>
    <ligand>
        <name>substrate</name>
    </ligand>
</feature>
<dbReference type="Pfam" id="PF01255">
    <property type="entry name" value="Prenyltransf"/>
    <property type="match status" value="1"/>
</dbReference>
<comment type="caution">
    <text evidence="5">The sequence shown here is derived from an EMBL/GenBank/DDBJ whole genome shotgun (WGS) entry which is preliminary data.</text>
</comment>
<dbReference type="Proteomes" id="UP000789325">
    <property type="component" value="Unassembled WGS sequence"/>
</dbReference>
<feature type="region of interest" description="Disordered" evidence="3">
    <location>
        <begin position="1"/>
        <end position="20"/>
    </location>
</feature>
<dbReference type="InterPro" id="IPR018520">
    <property type="entry name" value="UPP_synth-like_CS"/>
</dbReference>
<reference evidence="4" key="3">
    <citation type="submission" date="2021-09" db="EMBL/GenBank/DDBJ databases">
        <authorList>
            <person name="Gilroy R."/>
        </authorList>
    </citation>
    <scope>NUCLEOTIDE SEQUENCE</scope>
    <source>
        <strain evidence="4">USAMLcec12-2067</strain>
    </source>
</reference>
<reference evidence="5 6" key="1">
    <citation type="journal article" date="2018" name="Int. J. Syst. Evol. Microbiol.">
        <title>Rubneribacter badeniensis gen. nov., sp. nov. and Enteroscipio rubneri gen. nov., sp. nov., new members of the Eggerthellaceae isolated from human faeces.</title>
        <authorList>
            <person name="Danylec N."/>
            <person name="Gobl A."/>
            <person name="Stoll D.A."/>
            <person name="Hetzer B."/>
            <person name="Kulling S.E."/>
            <person name="Huch M."/>
        </authorList>
    </citation>
    <scope>NUCLEOTIDE SEQUENCE [LARGE SCALE GENOMIC DNA]</scope>
    <source>
        <strain evidence="5 6">ResAG-85</strain>
    </source>
</reference>
<dbReference type="PROSITE" id="PS01066">
    <property type="entry name" value="UPP_SYNTHASE"/>
    <property type="match status" value="1"/>
</dbReference>
<dbReference type="NCBIfam" id="NF011405">
    <property type="entry name" value="PRK14830.1"/>
    <property type="match status" value="1"/>
</dbReference>
<evidence type="ECO:0000313" key="5">
    <source>
        <dbReference type="EMBL" id="PNV66084.1"/>
    </source>
</evidence>
<sequence length="260" mass="29477">MNKPLDYIFPNPPEGLDPRQLDPARVPQHVAVIMDGNGRWAKKRALNRLRGHKAGIEAVRETIRCASDVGVRYLTIYSFSTENWKRPEDEVVGLMDLFAKTMLAEVDGLHEEHVRVRTIGDVSALPEATRAAFDEAWEKTRGNTGMTLAVAVNYGSRQEILHAVEGCVRRALLEEAEGRDPLAAVSEEAFARGLYTTGMPDPDLVIRTSGEMRISNFLLWQIAYSEFYCTDVLWPDFDRYEFLRALLDYQGRDRRFGAVK</sequence>
<dbReference type="InterPro" id="IPR036424">
    <property type="entry name" value="UPP_synth-like_sf"/>
</dbReference>
<evidence type="ECO:0000256" key="1">
    <source>
        <dbReference type="ARBA" id="ARBA00022679"/>
    </source>
</evidence>
<keyword evidence="1 2" id="KW-0808">Transferase</keyword>
<dbReference type="SUPFAM" id="SSF64005">
    <property type="entry name" value="Undecaprenyl diphosphate synthase"/>
    <property type="match status" value="1"/>
</dbReference>
<feature type="binding site" evidence="2">
    <location>
        <position position="226"/>
    </location>
    <ligand>
        <name>Mg(2+)</name>
        <dbReference type="ChEBI" id="CHEBI:18420"/>
    </ligand>
</feature>
<dbReference type="GO" id="GO:0045547">
    <property type="term" value="F:ditrans,polycis-polyprenyl diphosphate synthase [(2E,6E)-farnesyl diphosphate specific] activity"/>
    <property type="evidence" value="ECO:0007669"/>
    <property type="project" value="TreeGrafter"/>
</dbReference>
<name>A0A2K2U730_9ACTN</name>
<feature type="binding site" evidence="2">
    <location>
        <position position="84"/>
    </location>
    <ligand>
        <name>substrate</name>
    </ligand>
</feature>